<dbReference type="RefSeq" id="WP_004592122.1">
    <property type="nucleotide sequence ID" value="NZ_APMM01000031.1"/>
</dbReference>
<dbReference type="EMBL" id="APMM01000031">
    <property type="protein sequence ID" value="ENN95975.1"/>
    <property type="molecule type" value="Genomic_DNA"/>
</dbReference>
<proteinExistence type="predicted"/>
<keyword evidence="2" id="KW-0378">Hydrolase</keyword>
<sequence>MKVIRDAIHKDIYLTDEEMEVIDTEEFQRLRNIKQTGLTYLVYPSANHTRFEHSLGCLYIANKMANKIKREVDVDIETVRLSALLHDIGHPPFSHTLEIFGYNHEEVGKKIIKKLDIGNKKEVIKTLSKKNLEGHIISGEVDADRMDYLLRDSYNTGTAYGMIDIHRIITSLKTFETFGKIKIGILKKGIEAIESLLIARHQMYSAVYFHKTVRIADTMLKRAVIKEIENKNLKLDELSKMDDIALISFLRENNNYLIERLDKRRLYKRVIYYDYYELSPKEKWILVNMKEEDILNLEKELQEKFGELFIDIYPIPNLEEHDIYIIMNNHAKKLDEVSPLARSLKFSEMKLWKLAVYSDCKGINKKEFKKELFKNLDMKIHSRILDVLNKHEIVEGRKNLLELSKLSKKEFYDELYKLIFSGLIKEKFYKNKYIYSINSKNPLPIK</sequence>
<organism evidence="2 3">
    <name type="scientific">Methanocaldococcus villosus KIN24-T80</name>
    <dbReference type="NCBI Taxonomy" id="1069083"/>
    <lineage>
        <taxon>Archaea</taxon>
        <taxon>Methanobacteriati</taxon>
        <taxon>Methanobacteriota</taxon>
        <taxon>Methanomada group</taxon>
        <taxon>Methanococci</taxon>
        <taxon>Methanococcales</taxon>
        <taxon>Methanocaldococcaceae</taxon>
        <taxon>Methanocaldococcus</taxon>
    </lineage>
</organism>
<dbReference type="STRING" id="1069083.GCA_000371805_00486"/>
<dbReference type="Pfam" id="PF19276">
    <property type="entry name" value="HD_assoc_2"/>
    <property type="match status" value="1"/>
</dbReference>
<name>N6VQ07_9EURY</name>
<accession>N6VQ07</accession>
<dbReference type="PATRIC" id="fig|1069083.5.peg.983"/>
<dbReference type="InterPro" id="IPR050135">
    <property type="entry name" value="dGTPase-like"/>
</dbReference>
<gene>
    <name evidence="2" type="ORF">J422_05015</name>
</gene>
<dbReference type="InterPro" id="IPR006675">
    <property type="entry name" value="HDIG_dom"/>
</dbReference>
<dbReference type="InterPro" id="IPR006674">
    <property type="entry name" value="HD_domain"/>
</dbReference>
<dbReference type="AlphaFoldDB" id="N6VQ07"/>
<dbReference type="PANTHER" id="PTHR11373">
    <property type="entry name" value="DEOXYNUCLEOSIDE TRIPHOSPHATE TRIPHOSPHOHYDROLASE"/>
    <property type="match status" value="1"/>
</dbReference>
<reference evidence="2 3" key="1">
    <citation type="journal article" date="2013" name="Genome Announc.">
        <title>Draft Genome Sequence of a Highly Flagellated, Fast-Swimming Archaeon, Methanocaldococcus villosus Strain KIN24-T80 (DSM 22612).</title>
        <authorList>
            <person name="Thennarasu S."/>
            <person name="Polireddy D."/>
            <person name="Antony A."/>
            <person name="Yada M.R."/>
            <person name="Algarawi S."/>
            <person name="Sivakumar N."/>
        </authorList>
    </citation>
    <scope>NUCLEOTIDE SEQUENCE [LARGE SCALE GENOMIC DNA]</scope>
    <source>
        <strain evidence="2 3">KIN24-T80</strain>
    </source>
</reference>
<dbReference type="OrthoDB" id="8895at2157"/>
<comment type="caution">
    <text evidence="2">The sequence shown here is derived from an EMBL/GenBank/DDBJ whole genome shotgun (WGS) entry which is preliminary data.</text>
</comment>
<dbReference type="PANTHER" id="PTHR11373:SF4">
    <property type="entry name" value="DEOXYNUCLEOSIDE TRIPHOSPHATE TRIPHOSPHOHYDROLASE SAMHD1"/>
    <property type="match status" value="1"/>
</dbReference>
<dbReference type="InterPro" id="IPR045509">
    <property type="entry name" value="HD_assoc_2"/>
</dbReference>
<evidence type="ECO:0000259" key="1">
    <source>
        <dbReference type="PROSITE" id="PS51831"/>
    </source>
</evidence>
<dbReference type="Gene3D" id="1.10.3210.10">
    <property type="entry name" value="Hypothetical protein af1432"/>
    <property type="match status" value="1"/>
</dbReference>
<dbReference type="InterPro" id="IPR003607">
    <property type="entry name" value="HD/PDEase_dom"/>
</dbReference>
<dbReference type="NCBIfam" id="TIGR00277">
    <property type="entry name" value="HDIG"/>
    <property type="match status" value="1"/>
</dbReference>
<dbReference type="CDD" id="cd00077">
    <property type="entry name" value="HDc"/>
    <property type="match status" value="1"/>
</dbReference>
<protein>
    <submittedName>
        <fullName evidence="2">Metal dependent phosphohydrolase</fullName>
    </submittedName>
</protein>
<evidence type="ECO:0000313" key="2">
    <source>
        <dbReference type="EMBL" id="ENN95975.1"/>
    </source>
</evidence>
<feature type="domain" description="HD" evidence="1">
    <location>
        <begin position="50"/>
        <end position="149"/>
    </location>
</feature>
<evidence type="ECO:0000313" key="3">
    <source>
        <dbReference type="Proteomes" id="UP000053695"/>
    </source>
</evidence>
<dbReference type="PROSITE" id="PS51831">
    <property type="entry name" value="HD"/>
    <property type="match status" value="1"/>
</dbReference>
<dbReference type="SUPFAM" id="SSF109604">
    <property type="entry name" value="HD-domain/PDEase-like"/>
    <property type="match status" value="1"/>
</dbReference>
<dbReference type="SMART" id="SM00471">
    <property type="entry name" value="HDc"/>
    <property type="match status" value="1"/>
</dbReference>
<keyword evidence="3" id="KW-1185">Reference proteome</keyword>
<dbReference type="Proteomes" id="UP000053695">
    <property type="component" value="Unassembled WGS sequence"/>
</dbReference>
<dbReference type="GO" id="GO:0006203">
    <property type="term" value="P:dGTP catabolic process"/>
    <property type="evidence" value="ECO:0007669"/>
    <property type="project" value="TreeGrafter"/>
</dbReference>
<dbReference type="GO" id="GO:0008832">
    <property type="term" value="F:dGTPase activity"/>
    <property type="evidence" value="ECO:0007669"/>
    <property type="project" value="TreeGrafter"/>
</dbReference>
<dbReference type="Pfam" id="PF01966">
    <property type="entry name" value="HD"/>
    <property type="match status" value="1"/>
</dbReference>